<evidence type="ECO:0000313" key="2">
    <source>
        <dbReference type="EMBL" id="GFP54313.1"/>
    </source>
</evidence>
<proteinExistence type="predicted"/>
<dbReference type="OrthoDB" id="270167at2759"/>
<dbReference type="InterPro" id="IPR052895">
    <property type="entry name" value="HetReg/Transcr_Mod"/>
</dbReference>
<dbReference type="AlphaFoldDB" id="A0A6V8QV35"/>
<protein>
    <recommendedName>
        <fullName evidence="1">Heterokaryon incompatibility domain-containing protein</fullName>
    </recommendedName>
</protein>
<dbReference type="PANTHER" id="PTHR24148">
    <property type="entry name" value="ANKYRIN REPEAT DOMAIN-CONTAINING PROTEIN 39 HOMOLOG-RELATED"/>
    <property type="match status" value="1"/>
</dbReference>
<reference evidence="2 3" key="1">
    <citation type="submission" date="2020-07" db="EMBL/GenBank/DDBJ databases">
        <title>Trichoderma asperellum IC-1 whole genome shotgun sequence.</title>
        <authorList>
            <person name="Kanamasa S."/>
            <person name="Takahashi H."/>
        </authorList>
    </citation>
    <scope>NUCLEOTIDE SEQUENCE [LARGE SCALE GENOMIC DNA]</scope>
    <source>
        <strain evidence="2 3">IC-1</strain>
    </source>
</reference>
<dbReference type="EMBL" id="BLZH01000003">
    <property type="protein sequence ID" value="GFP54313.1"/>
    <property type="molecule type" value="Genomic_DNA"/>
</dbReference>
<dbReference type="Pfam" id="PF06985">
    <property type="entry name" value="HET"/>
    <property type="match status" value="1"/>
</dbReference>
<evidence type="ECO:0000259" key="1">
    <source>
        <dbReference type="Pfam" id="PF06985"/>
    </source>
</evidence>
<evidence type="ECO:0000313" key="3">
    <source>
        <dbReference type="Proteomes" id="UP000517252"/>
    </source>
</evidence>
<organism evidence="2 3">
    <name type="scientific">Trichoderma asperellum</name>
    <name type="common">Filamentous fungus</name>
    <dbReference type="NCBI Taxonomy" id="101201"/>
    <lineage>
        <taxon>Eukaryota</taxon>
        <taxon>Fungi</taxon>
        <taxon>Dikarya</taxon>
        <taxon>Ascomycota</taxon>
        <taxon>Pezizomycotina</taxon>
        <taxon>Sordariomycetes</taxon>
        <taxon>Hypocreomycetidae</taxon>
        <taxon>Hypocreales</taxon>
        <taxon>Hypocreaceae</taxon>
        <taxon>Trichoderma</taxon>
    </lineage>
</organism>
<feature type="domain" description="Heterokaryon incompatibility" evidence="1">
    <location>
        <begin position="73"/>
        <end position="238"/>
    </location>
</feature>
<name>A0A6V8QV35_TRIAP</name>
<accession>A0A6V8QV35</accession>
<dbReference type="InterPro" id="IPR010730">
    <property type="entry name" value="HET"/>
</dbReference>
<comment type="caution">
    <text evidence="2">The sequence shown here is derived from an EMBL/GenBank/DDBJ whole genome shotgun (WGS) entry which is preliminary data.</text>
</comment>
<dbReference type="PANTHER" id="PTHR24148:SF64">
    <property type="entry name" value="HETEROKARYON INCOMPATIBILITY DOMAIN-CONTAINING PROTEIN"/>
    <property type="match status" value="1"/>
</dbReference>
<dbReference type="Proteomes" id="UP000517252">
    <property type="component" value="Unassembled WGS sequence"/>
</dbReference>
<gene>
    <name evidence="2" type="ORF">TASIC1_0003069100</name>
</gene>
<sequence>MTSNDDKDRSLREISKDHETSIISQLVDIGSKHNQQRHAKFLPFIERLQCLELKGQSTQLRRTSINAFDEREYVALSYTWEHSEFEDDYSGRYYVEDWDDKRLKHSAVRNRVFDRVLGYMRHARVQFLWIDAHCIRQDKCGGAACTIHDRCTQKRDALQAMDLVYQLSEHPVALLARPLQSESELDLLEHILSGKFVYGSHPYRLPRTVTVNKATEALRLLHEITRDLWWSRAWTFQENYRGGEEMRLLIRHDESLERRKLQNQMFGDMPGELCIQSVHFSTEATRLCLALDGVNLSPDDKRRIEHVKRAAGRYTELLPESSAMTPIVVTDIEARGLSKPWDRLAIVANCCQYTMRLDYEALSKQGYSLSLSVLAMCLLNGEILDNSDSSSGPVASLTMSSFLQTKLFKAFSAPEDDFRRLTFNKGCRLTGVKLTAGGILAKGHLWKLGRVIDTSKFRLKLPWINNPNGRLERDQRRRLLQLFFCLNDLEHFPLAELIDQYLAYDAEFDASEDYGSFTEMYLHHMADELASAIEAGRKLRLGSIYNPTGQTEFYRAVFVWSDEDEYEYEGEYADDDMGEYEYVYEDEGEVHPPPAYVFTSAWFRNPGSETHDANDIDRHVSLEVDLEEPPNDNGFQYLRVRRWLLGLCFFEGCPRTEVVFPWPRALQACS</sequence>